<dbReference type="InterPro" id="IPR005835">
    <property type="entry name" value="NTP_transferase_dom"/>
</dbReference>
<dbReference type="GO" id="GO:0000902">
    <property type="term" value="P:cell morphogenesis"/>
    <property type="evidence" value="ECO:0007669"/>
    <property type="project" value="UniProtKB-UniRule"/>
</dbReference>
<dbReference type="InterPro" id="IPR018357">
    <property type="entry name" value="Hexapep_transf_CS"/>
</dbReference>
<proteinExistence type="inferred from homology"/>
<comment type="cofactor">
    <cofactor evidence="20">
        <name>Mg(2+)</name>
        <dbReference type="ChEBI" id="CHEBI:18420"/>
    </cofactor>
    <text evidence="20">Binds 1 Mg(2+) ion per subunit.</text>
</comment>
<dbReference type="AlphaFoldDB" id="A0A1I3QQM5"/>
<sequence>MQDLFAVILAAGKGTRMKSNKHKVLHQICGKPIIDHILDSLDKLGAAKTILVVGHLKESVQEHLGDRVIFAEQKEQLGTAHAVLQAKPILANKAGVTLVLNGDHPLFTVDTLAKLVEEHKRSGAAATVLTARLDDPTGYGRIVRRADGSVERIVEHKDASEEERQINEINTGTFCFDNEKLFSVIGLVNNDNAQGEYYLPDVLSILQEQGEKIAAKVMDDISEAMGVNDRVQLAQAEAVMRQRILRKHMLNGVTIVDPAHTYIDADVEIGPDTIIEPGTFLRGKTVIGSGCHIGPHSDLTDVAVADDTTVKYAVIDGSQIDEQAKIGPFTYIRPGSHIGAQTKIGCFVDVKKAQIGKGTKISHLAYVGDAEVGENVNIACGVITVNYNGVDKNRTIIQDGAFVGCNTNLIAPVTVEKGAYVAAGSTITKDVPENALAIARERQVNKLDYVPKLMKKIKKQNG</sequence>
<evidence type="ECO:0000256" key="15">
    <source>
        <dbReference type="ARBA" id="ARBA00023315"/>
    </source>
</evidence>
<evidence type="ECO:0000256" key="16">
    <source>
        <dbReference type="ARBA" id="ARBA00023316"/>
    </source>
</evidence>
<evidence type="ECO:0000256" key="5">
    <source>
        <dbReference type="ARBA" id="ARBA00007947"/>
    </source>
</evidence>
<dbReference type="InterPro" id="IPR001451">
    <property type="entry name" value="Hexapep"/>
</dbReference>
<dbReference type="GO" id="GO:0006048">
    <property type="term" value="P:UDP-N-acetylglucosamine biosynthetic process"/>
    <property type="evidence" value="ECO:0007669"/>
    <property type="project" value="UniProtKB-UniPathway"/>
</dbReference>
<feature type="binding site" evidence="20">
    <location>
        <position position="228"/>
    </location>
    <ligand>
        <name>UDP-N-acetyl-alpha-D-glucosamine</name>
        <dbReference type="ChEBI" id="CHEBI:57705"/>
    </ligand>
</feature>
<accession>A0A1I3QQM5</accession>
<feature type="binding site" evidence="20">
    <location>
        <position position="140"/>
    </location>
    <ligand>
        <name>UDP-N-acetyl-alpha-D-glucosamine</name>
        <dbReference type="ChEBI" id="CHEBI:57705"/>
    </ligand>
</feature>
<feature type="binding site" evidence="20">
    <location>
        <begin position="9"/>
        <end position="12"/>
    </location>
    <ligand>
        <name>UDP-N-acetyl-alpha-D-glucosamine</name>
        <dbReference type="ChEBI" id="CHEBI:57705"/>
    </ligand>
</feature>
<keyword evidence="16 20" id="KW-0961">Cell wall biogenesis/degradation</keyword>
<dbReference type="EMBL" id="FORR01000008">
    <property type="protein sequence ID" value="SFJ35437.1"/>
    <property type="molecule type" value="Genomic_DNA"/>
</dbReference>
<keyword evidence="10 20" id="KW-0677">Repeat</keyword>
<comment type="caution">
    <text evidence="20">Lacks conserved residue(s) required for the propagation of feature annotation.</text>
</comment>
<feature type="binding site" evidence="20">
    <location>
        <position position="170"/>
    </location>
    <ligand>
        <name>UDP-N-acetyl-alpha-D-glucosamine</name>
        <dbReference type="ChEBI" id="CHEBI:57705"/>
    </ligand>
</feature>
<keyword evidence="15 20" id="KW-0012">Acyltransferase</keyword>
<feature type="region of interest" description="Pyrophosphorylase" evidence="20">
    <location>
        <begin position="1"/>
        <end position="230"/>
    </location>
</feature>
<dbReference type="InterPro" id="IPR050065">
    <property type="entry name" value="GlmU-like"/>
</dbReference>
<comment type="pathway">
    <text evidence="3 20">Nucleotide-sugar biosynthesis; UDP-N-acetyl-alpha-D-glucosamine biosynthesis; UDP-N-acetyl-alpha-D-glucosamine from N-acetyl-alpha-D-glucosamine 1-phosphate: step 1/1.</text>
</comment>
<evidence type="ECO:0000256" key="3">
    <source>
        <dbReference type="ARBA" id="ARBA00005208"/>
    </source>
</evidence>
<comment type="similarity">
    <text evidence="5 20">In the N-terminal section; belongs to the N-acetylglucosamine-1-phosphate uridyltransferase family.</text>
</comment>
<dbReference type="GO" id="GO:0009252">
    <property type="term" value="P:peptidoglycan biosynthetic process"/>
    <property type="evidence" value="ECO:0007669"/>
    <property type="project" value="UniProtKB-UniRule"/>
</dbReference>
<feature type="region of interest" description="Linker" evidence="20">
    <location>
        <begin position="231"/>
        <end position="251"/>
    </location>
</feature>
<comment type="catalytic activity">
    <reaction evidence="17 20">
        <text>alpha-D-glucosamine 1-phosphate + acetyl-CoA = N-acetyl-alpha-D-glucosamine 1-phosphate + CoA + H(+)</text>
        <dbReference type="Rhea" id="RHEA:13725"/>
        <dbReference type="ChEBI" id="CHEBI:15378"/>
        <dbReference type="ChEBI" id="CHEBI:57287"/>
        <dbReference type="ChEBI" id="CHEBI:57288"/>
        <dbReference type="ChEBI" id="CHEBI:57776"/>
        <dbReference type="ChEBI" id="CHEBI:58516"/>
        <dbReference type="EC" id="2.3.1.157"/>
    </reaction>
</comment>
<keyword evidence="8 20" id="KW-0548">Nucleotidyltransferase</keyword>
<feature type="binding site" evidence="20">
    <location>
        <position position="228"/>
    </location>
    <ligand>
        <name>Mg(2+)</name>
        <dbReference type="ChEBI" id="CHEBI:18420"/>
    </ligand>
</feature>
<comment type="catalytic activity">
    <reaction evidence="18 20">
        <text>N-acetyl-alpha-D-glucosamine 1-phosphate + UTP + H(+) = UDP-N-acetyl-alpha-D-glucosamine + diphosphate</text>
        <dbReference type="Rhea" id="RHEA:13509"/>
        <dbReference type="ChEBI" id="CHEBI:15378"/>
        <dbReference type="ChEBI" id="CHEBI:33019"/>
        <dbReference type="ChEBI" id="CHEBI:46398"/>
        <dbReference type="ChEBI" id="CHEBI:57705"/>
        <dbReference type="ChEBI" id="CHEBI:57776"/>
        <dbReference type="EC" id="2.7.7.23"/>
    </reaction>
</comment>
<dbReference type="EC" id="2.3.1.157" evidence="20"/>
<gene>
    <name evidence="20" type="primary">glmU</name>
    <name evidence="22" type="ORF">SAMN05421852_10825</name>
</gene>
<keyword evidence="7 20" id="KW-0808">Transferase</keyword>
<feature type="binding site" evidence="20">
    <location>
        <position position="440"/>
    </location>
    <ligand>
        <name>acetyl-CoA</name>
        <dbReference type="ChEBI" id="CHEBI:57288"/>
    </ligand>
</feature>
<keyword evidence="9 20" id="KW-0479">Metal-binding</keyword>
<feature type="region of interest" description="N-acetyltransferase" evidence="20">
    <location>
        <begin position="252"/>
        <end position="462"/>
    </location>
</feature>
<comment type="function">
    <text evidence="19 20">Catalyzes the last two sequential reactions in the de novo biosynthetic pathway for UDP-N-acetylglucosamine (UDP-GlcNAc). The C-terminal domain catalyzes the transfer of acetyl group from acetyl coenzyme A to glucosamine-1-phosphate (GlcN-1-P) to produce N-acetylglucosamine-1-phosphate (GlcNAc-1-P), which is converted into UDP-GlcNAc by the transfer of uridine 5-monophosphate (from uridine 5-triphosphate), a reaction catalyzed by the N-terminal domain.</text>
</comment>
<dbReference type="Pfam" id="PF00483">
    <property type="entry name" value="NTP_transferase"/>
    <property type="match status" value="1"/>
</dbReference>
<dbReference type="Gene3D" id="3.90.550.10">
    <property type="entry name" value="Spore Coat Polysaccharide Biosynthesis Protein SpsA, Chain A"/>
    <property type="match status" value="1"/>
</dbReference>
<dbReference type="GO" id="GO:0009245">
    <property type="term" value="P:lipid A biosynthetic process"/>
    <property type="evidence" value="ECO:0007669"/>
    <property type="project" value="UniProtKB-UniRule"/>
</dbReference>
<feature type="binding site" evidence="20">
    <location>
        <begin position="386"/>
        <end position="387"/>
    </location>
    <ligand>
        <name>acetyl-CoA</name>
        <dbReference type="ChEBI" id="CHEBI:57288"/>
    </ligand>
</feature>
<dbReference type="OrthoDB" id="9775031at2"/>
<comment type="subcellular location">
    <subcellularLocation>
        <location evidence="1 20">Cytoplasm</location>
    </subcellularLocation>
</comment>
<keyword evidence="6 20" id="KW-0963">Cytoplasm</keyword>
<dbReference type="GO" id="GO:0005737">
    <property type="term" value="C:cytoplasm"/>
    <property type="evidence" value="ECO:0007669"/>
    <property type="project" value="UniProtKB-SubCell"/>
</dbReference>
<feature type="domain" description="Nucleotidyl transferase" evidence="21">
    <location>
        <begin position="6"/>
        <end position="216"/>
    </location>
</feature>
<feature type="binding site" evidence="20">
    <location>
        <position position="366"/>
    </location>
    <ligand>
        <name>UDP-N-acetyl-alpha-D-glucosamine</name>
        <dbReference type="ChEBI" id="CHEBI:57705"/>
    </ligand>
</feature>
<feature type="binding site" evidence="20">
    <location>
        <position position="103"/>
    </location>
    <ligand>
        <name>Mg(2+)</name>
        <dbReference type="ChEBI" id="CHEBI:18420"/>
    </ligand>
</feature>
<dbReference type="CDD" id="cd02540">
    <property type="entry name" value="GT2_GlmU_N_bac"/>
    <property type="match status" value="1"/>
</dbReference>
<dbReference type="InterPro" id="IPR038009">
    <property type="entry name" value="GlmU_C_LbH"/>
</dbReference>
<feature type="binding site" evidence="20">
    <location>
        <position position="377"/>
    </location>
    <ligand>
        <name>UDP-N-acetyl-alpha-D-glucosamine</name>
        <dbReference type="ChEBI" id="CHEBI:57705"/>
    </ligand>
</feature>
<evidence type="ECO:0000256" key="13">
    <source>
        <dbReference type="ARBA" id="ARBA00022984"/>
    </source>
</evidence>
<evidence type="ECO:0000256" key="10">
    <source>
        <dbReference type="ARBA" id="ARBA00022737"/>
    </source>
</evidence>
<evidence type="ECO:0000256" key="9">
    <source>
        <dbReference type="ARBA" id="ARBA00022723"/>
    </source>
</evidence>
<evidence type="ECO:0000256" key="20">
    <source>
        <dbReference type="HAMAP-Rule" id="MF_01631"/>
    </source>
</evidence>
<dbReference type="SUPFAM" id="SSF51161">
    <property type="entry name" value="Trimeric LpxA-like enzymes"/>
    <property type="match status" value="1"/>
</dbReference>
<evidence type="ECO:0000256" key="19">
    <source>
        <dbReference type="ARBA" id="ARBA00049628"/>
    </source>
</evidence>
<evidence type="ECO:0000256" key="12">
    <source>
        <dbReference type="ARBA" id="ARBA00022960"/>
    </source>
</evidence>
<dbReference type="GO" id="GO:0000287">
    <property type="term" value="F:magnesium ion binding"/>
    <property type="evidence" value="ECO:0007669"/>
    <property type="project" value="UniProtKB-UniRule"/>
</dbReference>
<evidence type="ECO:0000256" key="1">
    <source>
        <dbReference type="ARBA" id="ARBA00004496"/>
    </source>
</evidence>
<dbReference type="Gene3D" id="2.160.10.10">
    <property type="entry name" value="Hexapeptide repeat proteins"/>
    <property type="match status" value="1"/>
</dbReference>
<dbReference type="HAMAP" id="MF_01631">
    <property type="entry name" value="GlmU"/>
    <property type="match status" value="1"/>
</dbReference>
<feature type="binding site" evidence="20">
    <location>
        <position position="23"/>
    </location>
    <ligand>
        <name>UDP-N-acetyl-alpha-D-glucosamine</name>
        <dbReference type="ChEBI" id="CHEBI:57705"/>
    </ligand>
</feature>
<keyword evidence="11 20" id="KW-0460">Magnesium</keyword>
<dbReference type="SUPFAM" id="SSF53448">
    <property type="entry name" value="Nucleotide-diphospho-sugar transferases"/>
    <property type="match status" value="1"/>
</dbReference>
<dbReference type="STRING" id="46223.SAMN05421852_10825"/>
<comment type="pathway">
    <text evidence="20">Bacterial outer membrane biogenesis; LPS lipid A biosynthesis.</text>
</comment>
<keyword evidence="23" id="KW-1185">Reference proteome</keyword>
<dbReference type="GO" id="GO:0008360">
    <property type="term" value="P:regulation of cell shape"/>
    <property type="evidence" value="ECO:0007669"/>
    <property type="project" value="UniProtKB-KW"/>
</dbReference>
<dbReference type="PROSITE" id="PS00101">
    <property type="entry name" value="HEXAPEP_TRANSFERASES"/>
    <property type="match status" value="1"/>
</dbReference>
<dbReference type="PANTHER" id="PTHR43584">
    <property type="entry name" value="NUCLEOTIDYL TRANSFERASE"/>
    <property type="match status" value="1"/>
</dbReference>
<evidence type="ECO:0000256" key="18">
    <source>
        <dbReference type="ARBA" id="ARBA00048493"/>
    </source>
</evidence>
<feature type="binding site" evidence="20">
    <location>
        <position position="333"/>
    </location>
    <ligand>
        <name>UDP-N-acetyl-alpha-D-glucosamine</name>
        <dbReference type="ChEBI" id="CHEBI:57705"/>
    </ligand>
</feature>
<feature type="binding site" evidence="20">
    <location>
        <position position="351"/>
    </location>
    <ligand>
        <name>UDP-N-acetyl-alpha-D-glucosamine</name>
        <dbReference type="ChEBI" id="CHEBI:57705"/>
    </ligand>
</feature>
<dbReference type="UniPathway" id="UPA00973"/>
<dbReference type="GO" id="GO:0071555">
    <property type="term" value="P:cell wall organization"/>
    <property type="evidence" value="ECO:0007669"/>
    <property type="project" value="UniProtKB-KW"/>
</dbReference>
<dbReference type="PANTHER" id="PTHR43584:SF3">
    <property type="entry name" value="BIFUNCTIONAL PROTEIN GLMU"/>
    <property type="match status" value="1"/>
</dbReference>
<evidence type="ECO:0000256" key="11">
    <source>
        <dbReference type="ARBA" id="ARBA00022842"/>
    </source>
</evidence>
<dbReference type="NCBIfam" id="TIGR01173">
    <property type="entry name" value="glmU"/>
    <property type="match status" value="1"/>
</dbReference>
<reference evidence="22 23" key="1">
    <citation type="submission" date="2016-10" db="EMBL/GenBank/DDBJ databases">
        <authorList>
            <person name="de Groot N.N."/>
        </authorList>
    </citation>
    <scope>NUCLEOTIDE SEQUENCE [LARGE SCALE GENOMIC DNA]</scope>
    <source>
        <strain evidence="22 23">DSM 44778</strain>
    </source>
</reference>
<evidence type="ECO:0000256" key="17">
    <source>
        <dbReference type="ARBA" id="ARBA00048247"/>
    </source>
</evidence>
<dbReference type="GO" id="GO:0016020">
    <property type="term" value="C:membrane"/>
    <property type="evidence" value="ECO:0007669"/>
    <property type="project" value="GOC"/>
</dbReference>
<feature type="binding site" evidence="20">
    <location>
        <position position="423"/>
    </location>
    <ligand>
        <name>acetyl-CoA</name>
        <dbReference type="ChEBI" id="CHEBI:57288"/>
    </ligand>
</feature>
<evidence type="ECO:0000256" key="8">
    <source>
        <dbReference type="ARBA" id="ARBA00022695"/>
    </source>
</evidence>
<dbReference type="RefSeq" id="WP_093229828.1">
    <property type="nucleotide sequence ID" value="NZ_FORR01000008.1"/>
</dbReference>
<organism evidence="22 23">
    <name type="scientific">Thermoflavimicrobium dichotomicum</name>
    <dbReference type="NCBI Taxonomy" id="46223"/>
    <lineage>
        <taxon>Bacteria</taxon>
        <taxon>Bacillati</taxon>
        <taxon>Bacillota</taxon>
        <taxon>Bacilli</taxon>
        <taxon>Bacillales</taxon>
        <taxon>Thermoactinomycetaceae</taxon>
        <taxon>Thermoflavimicrobium</taxon>
    </lineage>
</organism>
<dbReference type="Proteomes" id="UP000199545">
    <property type="component" value="Unassembled WGS sequence"/>
</dbReference>
<feature type="binding site" evidence="20">
    <location>
        <position position="73"/>
    </location>
    <ligand>
        <name>UDP-N-acetyl-alpha-D-glucosamine</name>
        <dbReference type="ChEBI" id="CHEBI:57705"/>
    </ligand>
</feature>
<dbReference type="GO" id="GO:0003977">
    <property type="term" value="F:UDP-N-acetylglucosamine diphosphorylase activity"/>
    <property type="evidence" value="ECO:0007669"/>
    <property type="project" value="UniProtKB-UniRule"/>
</dbReference>
<dbReference type="CDD" id="cd03353">
    <property type="entry name" value="LbH_GlmU_C"/>
    <property type="match status" value="1"/>
</dbReference>
<keyword evidence="13 20" id="KW-0573">Peptidoglycan synthesis</keyword>
<feature type="binding site" evidence="20">
    <location>
        <position position="155"/>
    </location>
    <ligand>
        <name>UDP-N-acetyl-alpha-D-glucosamine</name>
        <dbReference type="ChEBI" id="CHEBI:57705"/>
    </ligand>
</feature>
<evidence type="ECO:0000256" key="2">
    <source>
        <dbReference type="ARBA" id="ARBA00005166"/>
    </source>
</evidence>
<keyword evidence="12 20" id="KW-0133">Cell shape</keyword>
<feature type="active site" description="Proton acceptor" evidence="20">
    <location>
        <position position="363"/>
    </location>
</feature>
<dbReference type="InterPro" id="IPR005882">
    <property type="entry name" value="Bifunctional_GlmU"/>
</dbReference>
<name>A0A1I3QQM5_9BACL</name>
<dbReference type="NCBIfam" id="NF010934">
    <property type="entry name" value="PRK14354.1"/>
    <property type="match status" value="1"/>
</dbReference>
<dbReference type="GO" id="GO:0019134">
    <property type="term" value="F:glucosamine-1-phosphate N-acetyltransferase activity"/>
    <property type="evidence" value="ECO:0007669"/>
    <property type="project" value="UniProtKB-UniRule"/>
</dbReference>
<dbReference type="InterPro" id="IPR029044">
    <property type="entry name" value="Nucleotide-diphossugar_trans"/>
</dbReference>
<comment type="subunit">
    <text evidence="20">Homotrimer.</text>
</comment>
<dbReference type="Pfam" id="PF00132">
    <property type="entry name" value="Hexapep"/>
    <property type="match status" value="1"/>
</dbReference>
<evidence type="ECO:0000256" key="4">
    <source>
        <dbReference type="ARBA" id="ARBA00007707"/>
    </source>
</evidence>
<protein>
    <recommendedName>
        <fullName evidence="20">Bifunctional protein GlmU</fullName>
    </recommendedName>
    <domain>
        <recommendedName>
            <fullName evidence="20">UDP-N-acetylglucosamine pyrophosphorylase</fullName>
            <ecNumber evidence="20">2.7.7.23</ecNumber>
        </recommendedName>
        <alternativeName>
            <fullName evidence="20">N-acetylglucosamine-1-phosphate uridyltransferase</fullName>
        </alternativeName>
    </domain>
    <domain>
        <recommendedName>
            <fullName evidence="20">Glucosamine-1-phosphate N-acetyltransferase</fullName>
            <ecNumber evidence="20">2.3.1.157</ecNumber>
        </recommendedName>
    </domain>
</protein>
<keyword evidence="14 20" id="KW-0511">Multifunctional enzyme</keyword>
<evidence type="ECO:0000313" key="22">
    <source>
        <dbReference type="EMBL" id="SFJ35437.1"/>
    </source>
</evidence>
<dbReference type="EC" id="2.7.7.23" evidence="20"/>
<dbReference type="UniPathway" id="UPA00113">
    <property type="reaction ID" value="UER00532"/>
</dbReference>
<evidence type="ECO:0000313" key="23">
    <source>
        <dbReference type="Proteomes" id="UP000199545"/>
    </source>
</evidence>
<evidence type="ECO:0000256" key="7">
    <source>
        <dbReference type="ARBA" id="ARBA00022679"/>
    </source>
</evidence>
<comment type="similarity">
    <text evidence="4 20">In the C-terminal section; belongs to the transferase hexapeptide repeat family.</text>
</comment>
<evidence type="ECO:0000259" key="21">
    <source>
        <dbReference type="Pfam" id="PF00483"/>
    </source>
</evidence>
<dbReference type="InterPro" id="IPR011004">
    <property type="entry name" value="Trimer_LpxA-like_sf"/>
</dbReference>
<comment type="pathway">
    <text evidence="2 20">Nucleotide-sugar biosynthesis; UDP-N-acetyl-alpha-D-glucosamine biosynthesis; N-acetyl-alpha-D-glucosamine 1-phosphate from alpha-D-glucosamine 6-phosphate (route II): step 2/2.</text>
</comment>
<evidence type="ECO:0000256" key="6">
    <source>
        <dbReference type="ARBA" id="ARBA00022490"/>
    </source>
</evidence>
<feature type="binding site" evidence="20">
    <location>
        <begin position="78"/>
        <end position="79"/>
    </location>
    <ligand>
        <name>UDP-N-acetyl-alpha-D-glucosamine</name>
        <dbReference type="ChEBI" id="CHEBI:57705"/>
    </ligand>
</feature>
<evidence type="ECO:0000256" key="14">
    <source>
        <dbReference type="ARBA" id="ARBA00023268"/>
    </source>
</evidence>